<feature type="region of interest" description="Disordered" evidence="1">
    <location>
        <begin position="122"/>
        <end position="148"/>
    </location>
</feature>
<name>A0AAV7Q4M7_PLEWA</name>
<evidence type="ECO:0000256" key="1">
    <source>
        <dbReference type="SAM" id="MobiDB-lite"/>
    </source>
</evidence>
<accession>A0AAV7Q4M7</accession>
<feature type="compositionally biased region" description="Basic and acidic residues" evidence="1">
    <location>
        <begin position="139"/>
        <end position="148"/>
    </location>
</feature>
<keyword evidence="3" id="KW-1185">Reference proteome</keyword>
<dbReference type="EMBL" id="JANPWB010000010">
    <property type="protein sequence ID" value="KAJ1134591.1"/>
    <property type="molecule type" value="Genomic_DNA"/>
</dbReference>
<evidence type="ECO:0000313" key="3">
    <source>
        <dbReference type="Proteomes" id="UP001066276"/>
    </source>
</evidence>
<dbReference type="Proteomes" id="UP001066276">
    <property type="component" value="Chromosome 6"/>
</dbReference>
<proteinExistence type="predicted"/>
<gene>
    <name evidence="2" type="ORF">NDU88_001042</name>
</gene>
<dbReference type="AlphaFoldDB" id="A0AAV7Q4M7"/>
<organism evidence="2 3">
    <name type="scientific">Pleurodeles waltl</name>
    <name type="common">Iberian ribbed newt</name>
    <dbReference type="NCBI Taxonomy" id="8319"/>
    <lineage>
        <taxon>Eukaryota</taxon>
        <taxon>Metazoa</taxon>
        <taxon>Chordata</taxon>
        <taxon>Craniata</taxon>
        <taxon>Vertebrata</taxon>
        <taxon>Euteleostomi</taxon>
        <taxon>Amphibia</taxon>
        <taxon>Batrachia</taxon>
        <taxon>Caudata</taxon>
        <taxon>Salamandroidea</taxon>
        <taxon>Salamandridae</taxon>
        <taxon>Pleurodelinae</taxon>
        <taxon>Pleurodeles</taxon>
    </lineage>
</organism>
<reference evidence="2" key="1">
    <citation type="journal article" date="2022" name="bioRxiv">
        <title>Sequencing and chromosome-scale assembly of the giantPleurodeles waltlgenome.</title>
        <authorList>
            <person name="Brown T."/>
            <person name="Elewa A."/>
            <person name="Iarovenko S."/>
            <person name="Subramanian E."/>
            <person name="Araus A.J."/>
            <person name="Petzold A."/>
            <person name="Susuki M."/>
            <person name="Suzuki K.-i.T."/>
            <person name="Hayashi T."/>
            <person name="Toyoda A."/>
            <person name="Oliveira C."/>
            <person name="Osipova E."/>
            <person name="Leigh N.D."/>
            <person name="Simon A."/>
            <person name="Yun M.H."/>
        </authorList>
    </citation>
    <scope>NUCLEOTIDE SEQUENCE</scope>
    <source>
        <strain evidence="2">20211129_DDA</strain>
        <tissue evidence="2">Liver</tissue>
    </source>
</reference>
<sequence length="148" mass="16364">MGHNKTTRTPACLLDSGAPLTQAEGRNGSSPRDCVSPTNSPPPADKLDLILQEIRESRAATEHRIDTIPADLGILKDDHNKLATKLRTAEVTLAELAPQHARNTETIFDLQRWIQQLQNRAEDAKGRSRQNNVRIIGISEREEGTNPT</sequence>
<feature type="region of interest" description="Disordered" evidence="1">
    <location>
        <begin position="1"/>
        <end position="45"/>
    </location>
</feature>
<evidence type="ECO:0000313" key="2">
    <source>
        <dbReference type="EMBL" id="KAJ1134591.1"/>
    </source>
</evidence>
<protein>
    <submittedName>
        <fullName evidence="2">Uncharacterized protein</fullName>
    </submittedName>
</protein>
<comment type="caution">
    <text evidence="2">The sequence shown here is derived from an EMBL/GenBank/DDBJ whole genome shotgun (WGS) entry which is preliminary data.</text>
</comment>